<gene>
    <name evidence="3" type="ORF">PM085_17710</name>
</gene>
<proteinExistence type="predicted"/>
<keyword evidence="1" id="KW-0802">TPR repeat</keyword>
<dbReference type="Proteomes" id="UP001210528">
    <property type="component" value="Unassembled WGS sequence"/>
</dbReference>
<feature type="repeat" description="TPR" evidence="1">
    <location>
        <begin position="247"/>
        <end position="280"/>
    </location>
</feature>
<comment type="caution">
    <text evidence="3">The sequence shown here is derived from an EMBL/GenBank/DDBJ whole genome shotgun (WGS) entry which is preliminary data.</text>
</comment>
<dbReference type="CDD" id="cd00761">
    <property type="entry name" value="Glyco_tranf_GTA_type"/>
    <property type="match status" value="1"/>
</dbReference>
<evidence type="ECO:0000259" key="2">
    <source>
        <dbReference type="Pfam" id="PF00535"/>
    </source>
</evidence>
<evidence type="ECO:0000313" key="3">
    <source>
        <dbReference type="EMBL" id="MDB2294064.1"/>
    </source>
</evidence>
<organism evidence="3 4">
    <name type="scientific">Halorubrum ezzemoulense</name>
    <name type="common">Halorubrum chaoviator</name>
    <dbReference type="NCBI Taxonomy" id="337243"/>
    <lineage>
        <taxon>Archaea</taxon>
        <taxon>Methanobacteriati</taxon>
        <taxon>Methanobacteriota</taxon>
        <taxon>Stenosarchaea group</taxon>
        <taxon>Halobacteria</taxon>
        <taxon>Halobacteriales</taxon>
        <taxon>Haloferacaceae</taxon>
        <taxon>Halorubrum</taxon>
    </lineage>
</organism>
<dbReference type="PANTHER" id="PTHR22916">
    <property type="entry name" value="GLYCOSYLTRANSFERASE"/>
    <property type="match status" value="1"/>
</dbReference>
<name>A0ABT4Z7C2_HALEZ</name>
<dbReference type="RefSeq" id="WP_271970577.1">
    <property type="nucleotide sequence ID" value="NZ_JAQLUK010000050.1"/>
</dbReference>
<dbReference type="SUPFAM" id="SSF53448">
    <property type="entry name" value="Nucleotide-diphospho-sugar transferases"/>
    <property type="match status" value="1"/>
</dbReference>
<sequence>MKSPKVTVVITTYNRPGLLERAIRSVLNQTYENFECVVVDDCSSTHKPQEITQKFTDNRVTYTRHEQNMGLSAARNTGIEHSDGEYVAFLDDDDVWKEKKLEKQIDLFERLEDKYAIVYCWMNYRRHTDEKIINEYCPSHDGNIFSKALEGQPIGSGSTLLVRRSIAKNTKFDVDIDRGIDGDFIRRVCQEYYVDYVPEILVEYYVEHGKDRITSQDESGIRDAISGHKIKFDKFSTELNAHPQCASRILAKIAYHYAQLGEWRMSVKYYQKALSTSPTTVTVYRSILSSIKAGIDHYGHR</sequence>
<dbReference type="InterPro" id="IPR019734">
    <property type="entry name" value="TPR_rpt"/>
</dbReference>
<dbReference type="PROSITE" id="PS50005">
    <property type="entry name" value="TPR"/>
    <property type="match status" value="1"/>
</dbReference>
<dbReference type="PANTHER" id="PTHR22916:SF3">
    <property type="entry name" value="UDP-GLCNAC:BETAGAL BETA-1,3-N-ACETYLGLUCOSAMINYLTRANSFERASE-LIKE PROTEIN 1"/>
    <property type="match status" value="1"/>
</dbReference>
<dbReference type="InterPro" id="IPR001173">
    <property type="entry name" value="Glyco_trans_2-like"/>
</dbReference>
<accession>A0ABT4Z7C2</accession>
<dbReference type="Pfam" id="PF00535">
    <property type="entry name" value="Glycos_transf_2"/>
    <property type="match status" value="1"/>
</dbReference>
<evidence type="ECO:0000313" key="4">
    <source>
        <dbReference type="Proteomes" id="UP001210528"/>
    </source>
</evidence>
<keyword evidence="4" id="KW-1185">Reference proteome</keyword>
<reference evidence="3 4" key="1">
    <citation type="submission" date="2023-01" db="EMBL/GenBank/DDBJ databases">
        <title>Halorubrum ezzemoulense from Santa Pola, Spain.</title>
        <authorList>
            <person name="Feng Y."/>
            <person name="Louyakis A.S."/>
            <person name="Gogarten J.P."/>
        </authorList>
    </citation>
    <scope>NUCLEOTIDE SEQUENCE [LARGE SCALE GENOMIC DNA]</scope>
    <source>
        <strain evidence="3 4">AMM015</strain>
    </source>
</reference>
<dbReference type="EMBL" id="JAQLUK010000050">
    <property type="protein sequence ID" value="MDB2294064.1"/>
    <property type="molecule type" value="Genomic_DNA"/>
</dbReference>
<dbReference type="InterPro" id="IPR029044">
    <property type="entry name" value="Nucleotide-diphossugar_trans"/>
</dbReference>
<protein>
    <submittedName>
        <fullName evidence="3">Glycosyltransferase family 2 protein</fullName>
    </submittedName>
</protein>
<feature type="domain" description="Glycosyltransferase 2-like" evidence="2">
    <location>
        <begin position="7"/>
        <end position="167"/>
    </location>
</feature>
<dbReference type="Gene3D" id="3.90.550.10">
    <property type="entry name" value="Spore Coat Polysaccharide Biosynthesis Protein SpsA, Chain A"/>
    <property type="match status" value="1"/>
</dbReference>
<evidence type="ECO:0000256" key="1">
    <source>
        <dbReference type="PROSITE-ProRule" id="PRU00339"/>
    </source>
</evidence>